<dbReference type="EMBL" id="JBHUEK010000017">
    <property type="protein sequence ID" value="MFD1779135.1"/>
    <property type="molecule type" value="Genomic_DNA"/>
</dbReference>
<reference evidence="3" key="1">
    <citation type="journal article" date="2019" name="Int. J. Syst. Evol. Microbiol.">
        <title>The Global Catalogue of Microorganisms (GCM) 10K type strain sequencing project: providing services to taxonomists for standard genome sequencing and annotation.</title>
        <authorList>
            <consortium name="The Broad Institute Genomics Platform"/>
            <consortium name="The Broad Institute Genome Sequencing Center for Infectious Disease"/>
            <person name="Wu L."/>
            <person name="Ma J."/>
        </authorList>
    </citation>
    <scope>NUCLEOTIDE SEQUENCE [LARGE SCALE GENOMIC DNA]</scope>
    <source>
        <strain evidence="3">CCUG 15531</strain>
    </source>
</reference>
<dbReference type="Proteomes" id="UP001597227">
    <property type="component" value="Unassembled WGS sequence"/>
</dbReference>
<evidence type="ECO:0000256" key="1">
    <source>
        <dbReference type="SAM" id="SignalP"/>
    </source>
</evidence>
<evidence type="ECO:0000313" key="2">
    <source>
        <dbReference type="EMBL" id="MFD1779135.1"/>
    </source>
</evidence>
<dbReference type="Pfam" id="PF13027">
    <property type="entry name" value="DUF3888"/>
    <property type="match status" value="1"/>
</dbReference>
<dbReference type="RefSeq" id="WP_388037949.1">
    <property type="nucleotide sequence ID" value="NZ_JBHUEK010000017.1"/>
</dbReference>
<proteinExistence type="predicted"/>
<evidence type="ECO:0000313" key="3">
    <source>
        <dbReference type="Proteomes" id="UP001597227"/>
    </source>
</evidence>
<protein>
    <submittedName>
        <fullName evidence="2">DUF3888 domain-containing protein</fullName>
    </submittedName>
</protein>
<sequence length="110" mass="12877">MSKFIFIILLAFSLLFSTHTNVQSITKPTQDSEELRLQDMLMLFLTPHIIETVGVYYYPHVLNFKPYVVPWKIEVIHTRRVNSFRGFLLEITLIVEPVEGGIIPQWARTE</sequence>
<name>A0ABW4MS12_9BACI</name>
<feature type="signal peptide" evidence="1">
    <location>
        <begin position="1"/>
        <end position="22"/>
    </location>
</feature>
<gene>
    <name evidence="2" type="ORF">ACFSFW_10690</name>
</gene>
<accession>A0ABW4MS12</accession>
<dbReference type="InterPro" id="IPR024984">
    <property type="entry name" value="DUF3888"/>
</dbReference>
<feature type="chain" id="PRO_5047108889" evidence="1">
    <location>
        <begin position="23"/>
        <end position="110"/>
    </location>
</feature>
<keyword evidence="3" id="KW-1185">Reference proteome</keyword>
<comment type="caution">
    <text evidence="2">The sequence shown here is derived from an EMBL/GenBank/DDBJ whole genome shotgun (WGS) entry which is preliminary data.</text>
</comment>
<keyword evidence="1" id="KW-0732">Signal</keyword>
<organism evidence="2 3">
    <name type="scientific">Fredinandcohnia salidurans</name>
    <dbReference type="NCBI Taxonomy" id="2595041"/>
    <lineage>
        <taxon>Bacteria</taxon>
        <taxon>Bacillati</taxon>
        <taxon>Bacillota</taxon>
        <taxon>Bacilli</taxon>
        <taxon>Bacillales</taxon>
        <taxon>Bacillaceae</taxon>
        <taxon>Fredinandcohnia</taxon>
    </lineage>
</organism>